<dbReference type="SUPFAM" id="SSF103473">
    <property type="entry name" value="MFS general substrate transporter"/>
    <property type="match status" value="2"/>
</dbReference>
<feature type="transmembrane region" description="Helical" evidence="8">
    <location>
        <begin position="317"/>
        <end position="340"/>
    </location>
</feature>
<feature type="transmembrane region" description="Helical" evidence="8">
    <location>
        <begin position="231"/>
        <end position="248"/>
    </location>
</feature>
<feature type="transmembrane region" description="Helical" evidence="8">
    <location>
        <begin position="737"/>
        <end position="756"/>
    </location>
</feature>
<dbReference type="SUPFAM" id="SSF141571">
    <property type="entry name" value="Pentapeptide repeat-like"/>
    <property type="match status" value="1"/>
</dbReference>
<feature type="transmembrane region" description="Helical" evidence="8">
    <location>
        <begin position="260"/>
        <end position="278"/>
    </location>
</feature>
<dbReference type="PROSITE" id="PS50850">
    <property type="entry name" value="MFS"/>
    <property type="match status" value="1"/>
</dbReference>
<evidence type="ECO:0000313" key="11">
    <source>
        <dbReference type="RefSeq" id="XP_011493856.1"/>
    </source>
</evidence>
<proteinExistence type="inferred from homology"/>
<evidence type="ECO:0000256" key="7">
    <source>
        <dbReference type="SAM" id="MobiDB-lite"/>
    </source>
</evidence>
<dbReference type="Pfam" id="PF23894">
    <property type="entry name" value="LD_SV2"/>
    <property type="match status" value="1"/>
</dbReference>
<comment type="subcellular location">
    <subcellularLocation>
        <location evidence="1">Membrane</location>
        <topology evidence="1">Multi-pass membrane protein</topology>
    </subcellularLocation>
</comment>
<dbReference type="Gene3D" id="2.160.20.80">
    <property type="entry name" value="E3 ubiquitin-protein ligase SopA"/>
    <property type="match status" value="1"/>
</dbReference>
<dbReference type="AlphaFoldDB" id="A0AAJ6YBF4"/>
<sequence>MNKPRESLKQLSTLFPTPICARDGYKRLSASSATVGASFCRWFVAVMPSSEEESLWLVGSEVRGLGAGAQNHHHRQQPQQQQQQHHHHHHHQQHQEQQQQYTNSNQQQRGEHRTLTGARLYTEEMQTQSTGGGSPSNGAMPVTGQSAAVAIGSSAADLAEHELIDAAGNVDLLGQFHDDAMKQAGVGYFQALAALYVGLCLAADTVEFFVVPYILPSAEVELCIEDNEKGWLGNITLMGLALGGICWGGLGDRLGRRRSLLSAMSVHALFSGVATFMPTYGTFMTARFCSALGVGGSLPLAFAYLAECCPRSTRGKWIGMLVGAGALGGVYAALLAWAVVPTTGEMVVLENKEHFSAWHRFLLLCCLPALCATIGLIFLPESPRYLVEVGRDVEAMMVYQRIYKKNNSQKSAVGAQYQLSELELPNKRPRGLPPPSPANRNTSVLADIMRSISMFWSSFLELFSSPHLNVTVILLVIWSATAFGLYGLMVWCPEYLKLLRSIEYESETKKLVGKEYVDKLFTGSLENIQYKDSKFQNCKFSKIVFSHVDFDNCSFQSVEFSSIKSSKTHFTDSTIVDSKFIDTDLSAQVFTRCKLENNTELSLSGPCPTLDLDYNIYIEEALYGHLAAQLAFIPAAALAGLALTVLQRPKMIGVSLYLSSIAALCLLLVKTNSTAVLGFEGGFIAVFAIAWTSLALVTVECYPTHLRCTGFGLMAAGIRISGLIGTATYQTLVGAPLIAPALLTAAALLVASIATLKLPQTHTVFL</sequence>
<dbReference type="Gene3D" id="1.20.1250.20">
    <property type="entry name" value="MFS general substrate transporter like domains"/>
    <property type="match status" value="2"/>
</dbReference>
<dbReference type="Pfam" id="PF00083">
    <property type="entry name" value="Sugar_tr"/>
    <property type="match status" value="1"/>
</dbReference>
<dbReference type="PANTHER" id="PTHR23511">
    <property type="entry name" value="SYNAPTIC VESICLE GLYCOPROTEIN 2"/>
    <property type="match status" value="1"/>
</dbReference>
<feature type="transmembrane region" description="Helical" evidence="8">
    <location>
        <begin position="191"/>
        <end position="211"/>
    </location>
</feature>
<keyword evidence="6 8" id="KW-0472">Membrane</keyword>
<dbReference type="InterPro" id="IPR055415">
    <property type="entry name" value="LD_SV2"/>
</dbReference>
<feature type="transmembrane region" description="Helical" evidence="8">
    <location>
        <begin position="360"/>
        <end position="379"/>
    </location>
</feature>
<dbReference type="InterPro" id="IPR036259">
    <property type="entry name" value="MFS_trans_sf"/>
</dbReference>
<evidence type="ECO:0000256" key="3">
    <source>
        <dbReference type="ARBA" id="ARBA00022448"/>
    </source>
</evidence>
<feature type="transmembrane region" description="Helical" evidence="8">
    <location>
        <begin position="711"/>
        <end position="731"/>
    </location>
</feature>
<feature type="transmembrane region" description="Helical" evidence="8">
    <location>
        <begin position="468"/>
        <end position="491"/>
    </location>
</feature>
<name>A0AAJ6YBF4_9HYME</name>
<dbReference type="PANTHER" id="PTHR23511:SF34">
    <property type="entry name" value="SYNAPTIC VESICLE GLYCOPROTEIN 2"/>
    <property type="match status" value="1"/>
</dbReference>
<feature type="region of interest" description="Disordered" evidence="7">
    <location>
        <begin position="68"/>
        <end position="112"/>
    </location>
</feature>
<reference evidence="11" key="1">
    <citation type="submission" date="2025-08" db="UniProtKB">
        <authorList>
            <consortium name="RefSeq"/>
        </authorList>
    </citation>
    <scope>IDENTIFICATION</scope>
</reference>
<dbReference type="InterPro" id="IPR005828">
    <property type="entry name" value="MFS_sugar_transport-like"/>
</dbReference>
<feature type="transmembrane region" description="Helical" evidence="8">
    <location>
        <begin position="651"/>
        <end position="669"/>
    </location>
</feature>
<comment type="similarity">
    <text evidence="2">Belongs to the major facilitator superfamily.</text>
</comment>
<dbReference type="RefSeq" id="XP_011493856.1">
    <property type="nucleotide sequence ID" value="XM_011495554.1"/>
</dbReference>
<accession>A0AAJ6YBF4</accession>
<feature type="transmembrane region" description="Helical" evidence="8">
    <location>
        <begin position="622"/>
        <end position="644"/>
    </location>
</feature>
<evidence type="ECO:0000256" key="4">
    <source>
        <dbReference type="ARBA" id="ARBA00022692"/>
    </source>
</evidence>
<feature type="transmembrane region" description="Helical" evidence="8">
    <location>
        <begin position="675"/>
        <end position="699"/>
    </location>
</feature>
<keyword evidence="10" id="KW-1185">Reference proteome</keyword>
<keyword evidence="3" id="KW-0813">Transport</keyword>
<evidence type="ECO:0000313" key="10">
    <source>
        <dbReference type="Proteomes" id="UP000695007"/>
    </source>
</evidence>
<dbReference type="GO" id="GO:0016020">
    <property type="term" value="C:membrane"/>
    <property type="evidence" value="ECO:0007669"/>
    <property type="project" value="UniProtKB-SubCell"/>
</dbReference>
<feature type="compositionally biased region" description="Low complexity" evidence="7">
    <location>
        <begin position="95"/>
        <end position="108"/>
    </location>
</feature>
<dbReference type="GO" id="GO:0022857">
    <property type="term" value="F:transmembrane transporter activity"/>
    <property type="evidence" value="ECO:0007669"/>
    <property type="project" value="InterPro"/>
</dbReference>
<evidence type="ECO:0000256" key="8">
    <source>
        <dbReference type="SAM" id="Phobius"/>
    </source>
</evidence>
<evidence type="ECO:0000256" key="5">
    <source>
        <dbReference type="ARBA" id="ARBA00022989"/>
    </source>
</evidence>
<dbReference type="Proteomes" id="UP000695007">
    <property type="component" value="Unplaced"/>
</dbReference>
<evidence type="ECO:0000256" key="2">
    <source>
        <dbReference type="ARBA" id="ARBA00008335"/>
    </source>
</evidence>
<gene>
    <name evidence="11" type="primary">LOC105359078</name>
</gene>
<evidence type="ECO:0000256" key="1">
    <source>
        <dbReference type="ARBA" id="ARBA00004141"/>
    </source>
</evidence>
<evidence type="ECO:0000259" key="9">
    <source>
        <dbReference type="PROSITE" id="PS50850"/>
    </source>
</evidence>
<feature type="domain" description="Major facilitator superfamily (MFS) profile" evidence="9">
    <location>
        <begin position="191"/>
        <end position="762"/>
    </location>
</feature>
<protein>
    <submittedName>
        <fullName evidence="11">Synaptic vesicle glycoprotein 2B-like</fullName>
    </submittedName>
</protein>
<evidence type="ECO:0000256" key="6">
    <source>
        <dbReference type="ARBA" id="ARBA00023136"/>
    </source>
</evidence>
<dbReference type="GeneID" id="105359078"/>
<keyword evidence="4 8" id="KW-0812">Transmembrane</keyword>
<dbReference type="InterPro" id="IPR020846">
    <property type="entry name" value="MFS_dom"/>
</dbReference>
<organism evidence="10 11">
    <name type="scientific">Ceratosolen solmsi marchali</name>
    <dbReference type="NCBI Taxonomy" id="326594"/>
    <lineage>
        <taxon>Eukaryota</taxon>
        <taxon>Metazoa</taxon>
        <taxon>Ecdysozoa</taxon>
        <taxon>Arthropoda</taxon>
        <taxon>Hexapoda</taxon>
        <taxon>Insecta</taxon>
        <taxon>Pterygota</taxon>
        <taxon>Neoptera</taxon>
        <taxon>Endopterygota</taxon>
        <taxon>Hymenoptera</taxon>
        <taxon>Apocrita</taxon>
        <taxon>Proctotrupomorpha</taxon>
        <taxon>Chalcidoidea</taxon>
        <taxon>Agaonidae</taxon>
        <taxon>Agaoninae</taxon>
        <taxon>Ceratosolen</taxon>
    </lineage>
</organism>
<dbReference type="KEGG" id="csol:105359078"/>
<keyword evidence="5 8" id="KW-1133">Transmembrane helix</keyword>